<protein>
    <submittedName>
        <fullName evidence="2">Uncharacterized protein</fullName>
    </submittedName>
</protein>
<reference evidence="2 3" key="1">
    <citation type="submission" date="2019-08" db="EMBL/GenBank/DDBJ databases">
        <title>The genome of the soybean aphid Biotype 1, its phylome, world population structure and adaptation to the North American continent.</title>
        <authorList>
            <person name="Giordano R."/>
            <person name="Donthu R.K."/>
            <person name="Hernandez A.G."/>
            <person name="Wright C.L."/>
            <person name="Zimin A.V."/>
        </authorList>
    </citation>
    <scope>NUCLEOTIDE SEQUENCE [LARGE SCALE GENOMIC DNA]</scope>
    <source>
        <tissue evidence="2">Whole aphids</tissue>
    </source>
</reference>
<feature type="region of interest" description="Disordered" evidence="1">
    <location>
        <begin position="673"/>
        <end position="698"/>
    </location>
</feature>
<name>A0A6G0T173_APHGL</name>
<gene>
    <name evidence="2" type="ORF">AGLY_015223</name>
</gene>
<evidence type="ECO:0000313" key="3">
    <source>
        <dbReference type="Proteomes" id="UP000475862"/>
    </source>
</evidence>
<comment type="caution">
    <text evidence="2">The sequence shown here is derived from an EMBL/GenBank/DDBJ whole genome shotgun (WGS) entry which is preliminary data.</text>
</comment>
<dbReference type="EMBL" id="VYZN01000069">
    <property type="protein sequence ID" value="KAE9524386.1"/>
    <property type="molecule type" value="Genomic_DNA"/>
</dbReference>
<proteinExistence type="predicted"/>
<dbReference type="Proteomes" id="UP000475862">
    <property type="component" value="Unassembled WGS sequence"/>
</dbReference>
<dbReference type="OrthoDB" id="6605882at2759"/>
<keyword evidence="3" id="KW-1185">Reference proteome</keyword>
<evidence type="ECO:0000313" key="2">
    <source>
        <dbReference type="EMBL" id="KAE9524386.1"/>
    </source>
</evidence>
<evidence type="ECO:0000256" key="1">
    <source>
        <dbReference type="SAM" id="MobiDB-lite"/>
    </source>
</evidence>
<dbReference type="AlphaFoldDB" id="A0A6G0T173"/>
<sequence>MLPNTIAVSSTLPRLKNKTFNENDENVSYSKPVGFQKDRKSWPLAQVMECVDLETVSRISSLESEKETSVINSNTSSHNNCVTVLQTDNNLQPECINELCSDDQPSNVLKIVLPLVSENVPLNGHSIAIDHDQFLQEESSVVSSNNHVQYFPEQCEDVPVYVNKYMNNRNHSLPEDNELNRFSSTFEDIKTLLKEGLVDGLDEMPPDFQPPQPPLLYRVSSLPNLLSHDSTKTHHSCSYLTMCATKHELFMNKLCKNIVAKHDMSVQVSTELFKHQNQKIYVDTSCQTEDIFVNCQVNNEVLTQEIYQNDCLKNSNVFKNELQMNTNDKDDIKSNMEEENYASIDYTNLNVNKKHEHDTTEENDLTSIGYTNINVFNKELQTNDEEKDCTDIDYTNVNVFNKELQTNDEKKDCADIDYTNVNVINSEYEIKTNEEEDCASFGYSDVNTLNTTNEINANGEDCTSIGYININGFNKDNIITNNEDNFTNVSYTKITTFNQACTSKPTDIDYTNMNVVENGNEINVNEEDNLKIGYTSINMFGKGFEGINGEDCVDNGYTNFSLYDKGLDIDSNDDCENYANANILEEFVNEQISLNNTDGDFDSFLFGPLPPSPIEEIVSELPILNGVETKRENSAPVPFIFNVHKNEPSTSIIKSRSIDAEFSHNFQQHQKIGTRSVQSERRTYPSEVPVSDGHPKPIMLKSSIHPSTIEKLSDISSSLPDTPLLGRCDFPRQYSATGTKTMSQMSNSMSINMRGAGHGSSIGLGQAMAGAELLHLNGPGRGWYPRQRQFRPVSVEQLDKLASKSPVGHSQWDSREGHKPVTLPPNLTPKFFHRSPREALRRVTSLLIRKGNTNKSNKSKTVFSSSVIGPHGDISEECVTSQSKRGFFKSLWRK</sequence>
<organism evidence="2 3">
    <name type="scientific">Aphis glycines</name>
    <name type="common">Soybean aphid</name>
    <dbReference type="NCBI Taxonomy" id="307491"/>
    <lineage>
        <taxon>Eukaryota</taxon>
        <taxon>Metazoa</taxon>
        <taxon>Ecdysozoa</taxon>
        <taxon>Arthropoda</taxon>
        <taxon>Hexapoda</taxon>
        <taxon>Insecta</taxon>
        <taxon>Pterygota</taxon>
        <taxon>Neoptera</taxon>
        <taxon>Paraneoptera</taxon>
        <taxon>Hemiptera</taxon>
        <taxon>Sternorrhyncha</taxon>
        <taxon>Aphidomorpha</taxon>
        <taxon>Aphidoidea</taxon>
        <taxon>Aphididae</taxon>
        <taxon>Aphidini</taxon>
        <taxon>Aphis</taxon>
        <taxon>Aphis</taxon>
    </lineage>
</organism>
<feature type="region of interest" description="Disordered" evidence="1">
    <location>
        <begin position="802"/>
        <end position="830"/>
    </location>
</feature>
<accession>A0A6G0T173</accession>